<evidence type="ECO:0000313" key="2">
    <source>
        <dbReference type="Proteomes" id="UP001341281"/>
    </source>
</evidence>
<protein>
    <submittedName>
        <fullName evidence="1">Uncharacterized protein</fullName>
    </submittedName>
</protein>
<proteinExistence type="predicted"/>
<dbReference type="AlphaFoldDB" id="A0AAQ3UYM2"/>
<organism evidence="1 2">
    <name type="scientific">Paspalum notatum var. saurae</name>
    <dbReference type="NCBI Taxonomy" id="547442"/>
    <lineage>
        <taxon>Eukaryota</taxon>
        <taxon>Viridiplantae</taxon>
        <taxon>Streptophyta</taxon>
        <taxon>Embryophyta</taxon>
        <taxon>Tracheophyta</taxon>
        <taxon>Spermatophyta</taxon>
        <taxon>Magnoliopsida</taxon>
        <taxon>Liliopsida</taxon>
        <taxon>Poales</taxon>
        <taxon>Poaceae</taxon>
        <taxon>PACMAD clade</taxon>
        <taxon>Panicoideae</taxon>
        <taxon>Andropogonodae</taxon>
        <taxon>Paspaleae</taxon>
        <taxon>Paspalinae</taxon>
        <taxon>Paspalum</taxon>
    </lineage>
</organism>
<reference evidence="1 2" key="1">
    <citation type="submission" date="2024-02" db="EMBL/GenBank/DDBJ databases">
        <title>High-quality chromosome-scale genome assembly of Pensacola bahiagrass (Paspalum notatum Flugge var. saurae).</title>
        <authorList>
            <person name="Vega J.M."/>
            <person name="Podio M."/>
            <person name="Orjuela J."/>
            <person name="Siena L.A."/>
            <person name="Pessino S.C."/>
            <person name="Combes M.C."/>
            <person name="Mariac C."/>
            <person name="Albertini E."/>
            <person name="Pupilli F."/>
            <person name="Ortiz J.P.A."/>
            <person name="Leblanc O."/>
        </authorList>
    </citation>
    <scope>NUCLEOTIDE SEQUENCE [LARGE SCALE GENOMIC DNA]</scope>
    <source>
        <strain evidence="1">R1</strain>
        <tissue evidence="1">Leaf</tissue>
    </source>
</reference>
<sequence>MSLTISRSALVVREYPLSVRIFIRWSITTSKIQAENSMRKCVSFIDWNGVANTITRGKNSLDCNIHCRTLKCFKHDLCHLLSVGLGVERGLCQKYRVIFRCNTELIVEGVVPDFLHVIPVVDDAMLNWILQCQDASLCLSFITDVGILLAHANHDTSMAWSSHNAGEDSSWCIITGKTCLG</sequence>
<keyword evidence="2" id="KW-1185">Reference proteome</keyword>
<name>A0AAQ3UYM2_PASNO</name>
<dbReference type="Proteomes" id="UP001341281">
    <property type="component" value="Chromosome 10"/>
</dbReference>
<accession>A0AAQ3UYM2</accession>
<dbReference type="EMBL" id="CP144754">
    <property type="protein sequence ID" value="WVZ98735.1"/>
    <property type="molecule type" value="Genomic_DNA"/>
</dbReference>
<evidence type="ECO:0000313" key="1">
    <source>
        <dbReference type="EMBL" id="WVZ98735.1"/>
    </source>
</evidence>
<gene>
    <name evidence="1" type="ORF">U9M48_044135</name>
</gene>